<feature type="domain" description="Resolvase/invertase-type recombinase catalytic" evidence="3">
    <location>
        <begin position="494"/>
        <end position="645"/>
    </location>
</feature>
<dbReference type="NCBIfam" id="TIGR00368">
    <property type="entry name" value="YifB family Mg chelatase-like AAA ATPase"/>
    <property type="match status" value="1"/>
</dbReference>
<dbReference type="SMART" id="SM00857">
    <property type="entry name" value="Resolvase"/>
    <property type="match status" value="1"/>
</dbReference>
<dbReference type="Gene3D" id="3.30.230.10">
    <property type="match status" value="1"/>
</dbReference>
<dbReference type="InterPro" id="IPR014721">
    <property type="entry name" value="Ribsml_uS5_D2-typ_fold_subgr"/>
</dbReference>
<dbReference type="SUPFAM" id="SSF54211">
    <property type="entry name" value="Ribosomal protein S5 domain 2-like"/>
    <property type="match status" value="1"/>
</dbReference>
<dbReference type="InterPro" id="IPR027417">
    <property type="entry name" value="P-loop_NTPase"/>
</dbReference>
<dbReference type="InterPro" id="IPR038109">
    <property type="entry name" value="DNA_bind_recomb_sf"/>
</dbReference>
<sequence>MGLARTHAVALVGLTGALVEVEADISGQLPGIILIGLPDAALSEATERVRAAAKNSGCPLTRNKLTINLSPASLPKHGSGFDLAIALACLGADQMVSPASVGRVVHIGELALDGRLRPTPGMLPAVIAASRLGHGTVMVPAGNVDEASLVPGMRVIGVASLRDAAIWHGAELEPIPVDPIRIPGDAAAEAAEPDLVDIIGNDDAILALQIAAAGGHHVFMVGPPGAGKTMLAARLPGLLPDLDPEASLEVSSMRSLSGRAVGRALITRPPLEAPHHTVTAAAMVGGGSGQIRPGAAARASHGVLFLDEAPEFASAVLDALRQPLESGVISIHRANAVAHFPARFQLVMAANPCPCGQYGAPDLDCSCPPSSRRRYLARISGPLLDRIDIQLKVQRITAAQLRLATETPRLASSVARGRVVEARAAAAQRLSGTPWALNSDVPGPWLRGPEARLGGAATAVLDRALERGGITMRGYDRVLRVACARLGHTSDMPRIAIYLRQSKAVEGDELAIDRQRENCLARATGKGWTVDNAAIYVDNNISASSEKVRPAYQRLVADVKARKFDVVIAWNLDRLTRRPREIEDWIDLNERYGVNLMTSEGTEPIDLSTETGRLMLRVTSSVARMEVERKGRRQKESNAQSRELGLPPTGRRAFGYSALEAGAKNVQATRLGAGGKEYPAYGHEPKVEEAAAIRRGFDLLLAGASLGTVARAWTASGLTTTTGEPWGQNTVRGVLTNPRYAALVAPPREKATTGHRANRYDLDKLTPGGWEPLVGVETWTAASEILRDPSRRKTSGAPRRWLLSGLATCAVVVESGGVCGAPMKAGATRDKVAVYRCSASYHLARKAEVADELVAHTVMARLSRSDAVELLANHEAPDRAALSAELTALQARLGNVADLVADGTLTKDQARSSVARLRGQAAELTARLTDAGKVDTLGPLIHAANIREAWASLSVDVQRAVVASLYRVEFATPGRGTRPPADDEGRRDHTRRSVALTPR</sequence>
<protein>
    <recommendedName>
        <fullName evidence="7">ATP-binding protein</fullName>
    </recommendedName>
</protein>
<name>A0A4R8XXV6_9MICO</name>
<feature type="region of interest" description="Disordered" evidence="2">
    <location>
        <begin position="972"/>
        <end position="999"/>
    </location>
</feature>
<keyword evidence="6" id="KW-1185">Reference proteome</keyword>
<dbReference type="PANTHER" id="PTHR30461:SF23">
    <property type="entry name" value="DNA RECOMBINASE-RELATED"/>
    <property type="match status" value="1"/>
</dbReference>
<evidence type="ECO:0000259" key="4">
    <source>
        <dbReference type="PROSITE" id="PS51737"/>
    </source>
</evidence>
<dbReference type="InterPro" id="IPR006119">
    <property type="entry name" value="Resolv_N"/>
</dbReference>
<dbReference type="Pfam" id="PF01078">
    <property type="entry name" value="Mg_chelatase"/>
    <property type="match status" value="1"/>
</dbReference>
<accession>A0A4R8XXV6</accession>
<dbReference type="Proteomes" id="UP000298433">
    <property type="component" value="Unassembled WGS sequence"/>
</dbReference>
<dbReference type="AlphaFoldDB" id="A0A4R8XXV6"/>
<dbReference type="InterPro" id="IPR050639">
    <property type="entry name" value="SSR_resolvase"/>
</dbReference>
<dbReference type="PROSITE" id="PS51736">
    <property type="entry name" value="RECOMBINASES_3"/>
    <property type="match status" value="1"/>
</dbReference>
<dbReference type="OrthoDB" id="9813147at2"/>
<gene>
    <name evidence="5" type="ORF">E3T23_00910</name>
</gene>
<dbReference type="EMBL" id="SOGN01000008">
    <property type="protein sequence ID" value="TFC83855.1"/>
    <property type="molecule type" value="Genomic_DNA"/>
</dbReference>
<dbReference type="PANTHER" id="PTHR30461">
    <property type="entry name" value="DNA-INVERTASE FROM LAMBDOID PROPHAGE"/>
    <property type="match status" value="1"/>
</dbReference>
<dbReference type="InterPro" id="IPR004482">
    <property type="entry name" value="Mg_chelat-rel"/>
</dbReference>
<dbReference type="CDD" id="cd00338">
    <property type="entry name" value="Ser_Recombinase"/>
    <property type="match status" value="1"/>
</dbReference>
<feature type="region of interest" description="Disordered" evidence="2">
    <location>
        <begin position="626"/>
        <end position="650"/>
    </location>
</feature>
<dbReference type="SUPFAM" id="SSF53041">
    <property type="entry name" value="Resolvase-like"/>
    <property type="match status" value="1"/>
</dbReference>
<dbReference type="InterPro" id="IPR036162">
    <property type="entry name" value="Resolvase-like_N_sf"/>
</dbReference>
<dbReference type="GO" id="GO:0003677">
    <property type="term" value="F:DNA binding"/>
    <property type="evidence" value="ECO:0007669"/>
    <property type="project" value="InterPro"/>
</dbReference>
<evidence type="ECO:0000313" key="5">
    <source>
        <dbReference type="EMBL" id="TFC83855.1"/>
    </source>
</evidence>
<dbReference type="Gene3D" id="3.40.50.300">
    <property type="entry name" value="P-loop containing nucleotide triphosphate hydrolases"/>
    <property type="match status" value="1"/>
</dbReference>
<reference evidence="5 6" key="1">
    <citation type="submission" date="2019-03" db="EMBL/GenBank/DDBJ databases">
        <title>Genomics of glacier-inhabiting Cryobacterium strains.</title>
        <authorList>
            <person name="Liu Q."/>
            <person name="Xin Y.-H."/>
        </authorList>
    </citation>
    <scope>NUCLEOTIDE SEQUENCE [LARGE SCALE GENOMIC DNA]</scope>
    <source>
        <strain evidence="5 6">TMT2-48-2</strain>
    </source>
</reference>
<dbReference type="Gene3D" id="3.90.1750.20">
    <property type="entry name" value="Putative Large Serine Recombinase, Chain B, Domain 2"/>
    <property type="match status" value="1"/>
</dbReference>
<dbReference type="InterPro" id="IPR011109">
    <property type="entry name" value="DNA_bind_recombinase_dom"/>
</dbReference>
<dbReference type="InterPro" id="IPR025158">
    <property type="entry name" value="Mg_chelat-rel_C"/>
</dbReference>
<dbReference type="InterPro" id="IPR000523">
    <property type="entry name" value="Mg_chelatse_chII-like_cat_dom"/>
</dbReference>
<dbReference type="GO" id="GO:0000150">
    <property type="term" value="F:DNA strand exchange activity"/>
    <property type="evidence" value="ECO:0007669"/>
    <property type="project" value="InterPro"/>
</dbReference>
<feature type="domain" description="Recombinase" evidence="4">
    <location>
        <begin position="673"/>
        <end position="792"/>
    </location>
</feature>
<dbReference type="Pfam" id="PF13335">
    <property type="entry name" value="Mg_chelatase_C"/>
    <property type="match status" value="1"/>
</dbReference>
<dbReference type="Gene3D" id="3.40.50.1390">
    <property type="entry name" value="Resolvase, N-terminal catalytic domain"/>
    <property type="match status" value="1"/>
</dbReference>
<evidence type="ECO:0000259" key="3">
    <source>
        <dbReference type="PROSITE" id="PS51736"/>
    </source>
</evidence>
<evidence type="ECO:0000313" key="6">
    <source>
        <dbReference type="Proteomes" id="UP000298433"/>
    </source>
</evidence>
<dbReference type="InterPro" id="IPR020568">
    <property type="entry name" value="Ribosomal_Su5_D2-typ_SF"/>
</dbReference>
<dbReference type="PROSITE" id="PS51737">
    <property type="entry name" value="RECOMBINASE_DNA_BIND"/>
    <property type="match status" value="1"/>
</dbReference>
<evidence type="ECO:0008006" key="7">
    <source>
        <dbReference type="Google" id="ProtNLM"/>
    </source>
</evidence>
<dbReference type="InterPro" id="IPR003593">
    <property type="entry name" value="AAA+_ATPase"/>
</dbReference>
<dbReference type="Pfam" id="PF13541">
    <property type="entry name" value="ChlI"/>
    <property type="match status" value="1"/>
</dbReference>
<dbReference type="SUPFAM" id="SSF52540">
    <property type="entry name" value="P-loop containing nucleoside triphosphate hydrolases"/>
    <property type="match status" value="1"/>
</dbReference>
<dbReference type="Pfam" id="PF07508">
    <property type="entry name" value="Recombinase"/>
    <property type="match status" value="1"/>
</dbReference>
<proteinExistence type="inferred from homology"/>
<comment type="similarity">
    <text evidence="1">Belongs to the Mg-chelatase subunits D/I family. ComM subfamily.</text>
</comment>
<evidence type="ECO:0000256" key="1">
    <source>
        <dbReference type="ARBA" id="ARBA00006354"/>
    </source>
</evidence>
<dbReference type="Pfam" id="PF00239">
    <property type="entry name" value="Resolvase"/>
    <property type="match status" value="1"/>
</dbReference>
<evidence type="ECO:0000256" key="2">
    <source>
        <dbReference type="SAM" id="MobiDB-lite"/>
    </source>
</evidence>
<organism evidence="5 6">
    <name type="scientific">Cryobacterium cheniae</name>
    <dbReference type="NCBI Taxonomy" id="1259262"/>
    <lineage>
        <taxon>Bacteria</taxon>
        <taxon>Bacillati</taxon>
        <taxon>Actinomycetota</taxon>
        <taxon>Actinomycetes</taxon>
        <taxon>Micrococcales</taxon>
        <taxon>Microbacteriaceae</taxon>
        <taxon>Cryobacterium</taxon>
    </lineage>
</organism>
<dbReference type="GO" id="GO:0005524">
    <property type="term" value="F:ATP binding"/>
    <property type="evidence" value="ECO:0007669"/>
    <property type="project" value="InterPro"/>
</dbReference>
<dbReference type="SMART" id="SM00382">
    <property type="entry name" value="AAA"/>
    <property type="match status" value="1"/>
</dbReference>
<comment type="caution">
    <text evidence="5">The sequence shown here is derived from an EMBL/GenBank/DDBJ whole genome shotgun (WGS) entry which is preliminary data.</text>
</comment>